<reference evidence="6" key="1">
    <citation type="journal article" date="2019" name="Int. J. Syst. Evol. Microbiol.">
        <title>The Global Catalogue of Microorganisms (GCM) 10K type strain sequencing project: providing services to taxonomists for standard genome sequencing and annotation.</title>
        <authorList>
            <consortium name="The Broad Institute Genomics Platform"/>
            <consortium name="The Broad Institute Genome Sequencing Center for Infectious Disease"/>
            <person name="Wu L."/>
            <person name="Ma J."/>
        </authorList>
    </citation>
    <scope>NUCLEOTIDE SEQUENCE [LARGE SCALE GENOMIC DNA]</scope>
    <source>
        <strain evidence="6">KCTC 3950</strain>
    </source>
</reference>
<evidence type="ECO:0000259" key="2">
    <source>
        <dbReference type="PROSITE" id="PS50113"/>
    </source>
</evidence>
<dbReference type="Pfam" id="PF00990">
    <property type="entry name" value="GGDEF"/>
    <property type="match status" value="1"/>
</dbReference>
<dbReference type="CDD" id="cd01948">
    <property type="entry name" value="EAL"/>
    <property type="match status" value="1"/>
</dbReference>
<dbReference type="SMART" id="SM00267">
    <property type="entry name" value="GGDEF"/>
    <property type="match status" value="1"/>
</dbReference>
<dbReference type="InterPro" id="IPR052155">
    <property type="entry name" value="Biofilm_reg_signaling"/>
</dbReference>
<dbReference type="Pfam" id="PF13188">
    <property type="entry name" value="PAS_8"/>
    <property type="match status" value="1"/>
</dbReference>
<dbReference type="PANTHER" id="PTHR44757">
    <property type="entry name" value="DIGUANYLATE CYCLASE DGCP"/>
    <property type="match status" value="1"/>
</dbReference>
<dbReference type="Gene3D" id="3.30.70.270">
    <property type="match status" value="1"/>
</dbReference>
<dbReference type="Gene3D" id="3.30.450.20">
    <property type="entry name" value="PAS domain"/>
    <property type="match status" value="1"/>
</dbReference>
<feature type="transmembrane region" description="Helical" evidence="1">
    <location>
        <begin position="40"/>
        <end position="63"/>
    </location>
</feature>
<feature type="transmembrane region" description="Helical" evidence="1">
    <location>
        <begin position="142"/>
        <end position="168"/>
    </location>
</feature>
<proteinExistence type="predicted"/>
<dbReference type="SUPFAM" id="SSF55785">
    <property type="entry name" value="PYP-like sensor domain (PAS domain)"/>
    <property type="match status" value="1"/>
</dbReference>
<name>A0ABW5PE04_9BACL</name>
<feature type="transmembrane region" description="Helical" evidence="1">
    <location>
        <begin position="101"/>
        <end position="122"/>
    </location>
</feature>
<dbReference type="PROSITE" id="PS50113">
    <property type="entry name" value="PAC"/>
    <property type="match status" value="1"/>
</dbReference>
<dbReference type="CDD" id="cd01949">
    <property type="entry name" value="GGDEF"/>
    <property type="match status" value="1"/>
</dbReference>
<gene>
    <name evidence="5" type="ORF">ACFSUF_12045</name>
</gene>
<feature type="transmembrane region" description="Helical" evidence="1">
    <location>
        <begin position="6"/>
        <end position="28"/>
    </location>
</feature>
<keyword evidence="1" id="KW-0812">Transmembrane</keyword>
<comment type="caution">
    <text evidence="5">The sequence shown here is derived from an EMBL/GenBank/DDBJ whole genome shotgun (WGS) entry which is preliminary data.</text>
</comment>
<dbReference type="EMBL" id="JBHUME010000007">
    <property type="protein sequence ID" value="MFD2613156.1"/>
    <property type="molecule type" value="Genomic_DNA"/>
</dbReference>
<organism evidence="5 6">
    <name type="scientific">Paenibacillus gansuensis</name>
    <dbReference type="NCBI Taxonomy" id="306542"/>
    <lineage>
        <taxon>Bacteria</taxon>
        <taxon>Bacillati</taxon>
        <taxon>Bacillota</taxon>
        <taxon>Bacilli</taxon>
        <taxon>Bacillales</taxon>
        <taxon>Paenibacillaceae</taxon>
        <taxon>Paenibacillus</taxon>
    </lineage>
</organism>
<dbReference type="InterPro" id="IPR035919">
    <property type="entry name" value="EAL_sf"/>
</dbReference>
<feature type="transmembrane region" description="Helical" evidence="1">
    <location>
        <begin position="188"/>
        <end position="208"/>
    </location>
</feature>
<feature type="domain" description="PAC" evidence="2">
    <location>
        <begin position="309"/>
        <end position="359"/>
    </location>
</feature>
<dbReference type="NCBIfam" id="TIGR00254">
    <property type="entry name" value="GGDEF"/>
    <property type="match status" value="1"/>
</dbReference>
<dbReference type="RefSeq" id="WP_377603122.1">
    <property type="nucleotide sequence ID" value="NZ_JBHUME010000007.1"/>
</dbReference>
<evidence type="ECO:0000259" key="4">
    <source>
        <dbReference type="PROSITE" id="PS50887"/>
    </source>
</evidence>
<dbReference type="InterPro" id="IPR000014">
    <property type="entry name" value="PAS"/>
</dbReference>
<dbReference type="CDD" id="cd00130">
    <property type="entry name" value="PAS"/>
    <property type="match status" value="1"/>
</dbReference>
<dbReference type="InterPro" id="IPR001633">
    <property type="entry name" value="EAL_dom"/>
</dbReference>
<dbReference type="InterPro" id="IPR035965">
    <property type="entry name" value="PAS-like_dom_sf"/>
</dbReference>
<keyword evidence="6" id="KW-1185">Reference proteome</keyword>
<dbReference type="SMART" id="SM00052">
    <property type="entry name" value="EAL"/>
    <property type="match status" value="1"/>
</dbReference>
<sequence>MNSTFANALLFVLFLVPIVFLFDTAMVIIKRNPRKTEYRLAFTTVFLLTLLLIFECIQQLLPIDYTNLIALYMVYPCVFLSAGTSLLFHLHQTGFASGIRYGWKGTAAFVPFLTYTAILVIWGEPALLSASEQQGIWNVEMFAEGLMAVMIELMALSLCNLLVTWWAVRKSESNLERLRSRVLFRTNLIFQASVILLITVTEILKPWVTVPSTFIFFMTALWGVCLRILMNKYQLWPSVETRYRALYQISPAAIVMMDRYGMIQDANPRAVHLFGTRLQGKAFAGLLDPSDRERFLHRFLTDFPHAALLKEEYSFTNAQGRQVSLLLDTEIIRSSDEWYLLGVLQDISRMKEEEARLEHMAHHDSLTQLPNRLFMEKELTSAIQAAKERRHQLSVILIDLDRFKIINDTLGHIYGDEALCKIAYSLQKVMGEDHRMARLGGDEFIVLLPEVNEYEQVIDCAERILQVFKEPLLLQGQEFFLGGSMGISVYPFDGTSAESLIRHADMAMYYAKKNGGDQYRLHNKELNESLVQEMQMERHLRYAIKEQEFTLVYQPQVNLQTRQMYGVEALIRWNSAALGAVSPEDFIPVAEKNGLIVPIGEWVVQEACRQAKLWQDSLPVPLTVSLNVSAKQLRQPNFAEMVMTAIQASGVNPKLLCLEITESSVVNHLESAKYMLEELIRIGVDISIDDFGTGYSSLSVLTQLPISSIKIDRSFISSIEHQHDKLEIAKAIITMGHGIHKRIVAEGVENVKHYQILKELRCDTAQGYFFGKPVPPRELENLLFTSLRNYVECLG</sequence>
<accession>A0ABW5PE04</accession>
<dbReference type="InterPro" id="IPR029787">
    <property type="entry name" value="Nucleotide_cyclase"/>
</dbReference>
<dbReference type="Pfam" id="PF00563">
    <property type="entry name" value="EAL"/>
    <property type="match status" value="1"/>
</dbReference>
<dbReference type="NCBIfam" id="TIGR00229">
    <property type="entry name" value="sensory_box"/>
    <property type="match status" value="1"/>
</dbReference>
<keyword evidence="1" id="KW-1133">Transmembrane helix</keyword>
<dbReference type="InterPro" id="IPR043128">
    <property type="entry name" value="Rev_trsase/Diguanyl_cyclase"/>
</dbReference>
<protein>
    <submittedName>
        <fullName evidence="5">Bifunctional diguanylate cyclase/phosphodiesterase</fullName>
    </submittedName>
</protein>
<feature type="domain" description="GGDEF" evidence="4">
    <location>
        <begin position="391"/>
        <end position="524"/>
    </location>
</feature>
<keyword evidence="1" id="KW-0472">Membrane</keyword>
<dbReference type="SUPFAM" id="SSF55073">
    <property type="entry name" value="Nucleotide cyclase"/>
    <property type="match status" value="1"/>
</dbReference>
<dbReference type="PANTHER" id="PTHR44757:SF2">
    <property type="entry name" value="BIOFILM ARCHITECTURE MAINTENANCE PROTEIN MBAA"/>
    <property type="match status" value="1"/>
</dbReference>
<evidence type="ECO:0000256" key="1">
    <source>
        <dbReference type="SAM" id="Phobius"/>
    </source>
</evidence>
<dbReference type="InterPro" id="IPR000160">
    <property type="entry name" value="GGDEF_dom"/>
</dbReference>
<dbReference type="PROSITE" id="PS50883">
    <property type="entry name" value="EAL"/>
    <property type="match status" value="1"/>
</dbReference>
<feature type="transmembrane region" description="Helical" evidence="1">
    <location>
        <begin position="69"/>
        <end position="89"/>
    </location>
</feature>
<dbReference type="PROSITE" id="PS50887">
    <property type="entry name" value="GGDEF"/>
    <property type="match status" value="1"/>
</dbReference>
<evidence type="ECO:0000259" key="3">
    <source>
        <dbReference type="PROSITE" id="PS50883"/>
    </source>
</evidence>
<dbReference type="Proteomes" id="UP001597541">
    <property type="component" value="Unassembled WGS sequence"/>
</dbReference>
<dbReference type="SUPFAM" id="SSF141868">
    <property type="entry name" value="EAL domain-like"/>
    <property type="match status" value="1"/>
</dbReference>
<feature type="domain" description="EAL" evidence="3">
    <location>
        <begin position="533"/>
        <end position="787"/>
    </location>
</feature>
<evidence type="ECO:0000313" key="6">
    <source>
        <dbReference type="Proteomes" id="UP001597541"/>
    </source>
</evidence>
<dbReference type="InterPro" id="IPR000700">
    <property type="entry name" value="PAS-assoc_C"/>
</dbReference>
<dbReference type="Gene3D" id="3.20.20.450">
    <property type="entry name" value="EAL domain"/>
    <property type="match status" value="1"/>
</dbReference>
<evidence type="ECO:0000313" key="5">
    <source>
        <dbReference type="EMBL" id="MFD2613156.1"/>
    </source>
</evidence>